<dbReference type="GO" id="GO:0019062">
    <property type="term" value="P:virion attachment to host cell"/>
    <property type="evidence" value="ECO:0007669"/>
    <property type="project" value="InterPro"/>
</dbReference>
<dbReference type="Pfam" id="PF12604">
    <property type="entry name" value="gp37_C"/>
    <property type="match status" value="1"/>
</dbReference>
<keyword evidence="2" id="KW-0945">Host-virus interaction</keyword>
<reference evidence="5" key="1">
    <citation type="submission" date="2018-02" db="EMBL/GenBank/DDBJ databases">
        <authorList>
            <person name="Cohen D.B."/>
            <person name="Kent A.D."/>
        </authorList>
    </citation>
    <scope>NUCLEOTIDE SEQUENCE</scope>
    <source>
        <strain evidence="5">511</strain>
    </source>
</reference>
<evidence type="ECO:0000313" key="5">
    <source>
        <dbReference type="EMBL" id="SPE01074.1"/>
    </source>
</evidence>
<evidence type="ECO:0000256" key="2">
    <source>
        <dbReference type="ARBA" id="ARBA00022581"/>
    </source>
</evidence>
<dbReference type="Pfam" id="PF03406">
    <property type="entry name" value="Phage_fiber_2"/>
    <property type="match status" value="2"/>
</dbReference>
<feature type="region of interest" description="Disordered" evidence="3">
    <location>
        <begin position="253"/>
        <end position="272"/>
    </location>
</feature>
<dbReference type="EMBL" id="LT985263">
    <property type="protein sequence ID" value="SPE01074.1"/>
    <property type="molecule type" value="Genomic_DNA"/>
</dbReference>
<dbReference type="PANTHER" id="PTHR35191:SF1">
    <property type="entry name" value="PROPHAGE SIDE TAIL FIBER PROTEIN HOMOLOG STFQ-RELATED"/>
    <property type="match status" value="1"/>
</dbReference>
<keyword evidence="5" id="KW-0614">Plasmid</keyword>
<evidence type="ECO:0000259" key="4">
    <source>
        <dbReference type="Pfam" id="PF12604"/>
    </source>
</evidence>
<gene>
    <name evidence="5" type="primary">S</name>
    <name evidence="5" type="ORF">RCS54_P0076</name>
</gene>
<accession>A0A2P9ECG7</accession>
<dbReference type="InterPro" id="IPR005068">
    <property type="entry name" value="Phage_lambda_Stf-r2"/>
</dbReference>
<geneLocation type="plasmid" evidence="5">
    <name>RCS54_p</name>
</geneLocation>
<feature type="compositionally biased region" description="Low complexity" evidence="3">
    <location>
        <begin position="261"/>
        <end position="272"/>
    </location>
</feature>
<dbReference type="InterPro" id="IPR051934">
    <property type="entry name" value="Phage_Tail_Fiber_Structural"/>
</dbReference>
<dbReference type="PANTHER" id="PTHR35191">
    <property type="entry name" value="PROPHAGE SIDE TAIL FIBER PROTEIN HOMOLOG STFQ-RELATED"/>
    <property type="match status" value="1"/>
</dbReference>
<sequence length="972" mass="102060">MNDVTVVTSVTYPSPESLALVADVQYHEPYLSAALNRKFRGIVDPGFYAGFLPKPGGGMNLLITSVDGDKTAGAASVDIGEFYQVTIQQRKDISLALSAGKKYAIVLKGRYLLGEDTYQVNTASHIHAAEFVARTYTDSYQLGDGELLVCTVNIPAGVSAITQEMIDTSERINRTIGIDISDSVTSSRSDVAASSLAVKKAYDLAKSKYTAQDASTTQKGLVQLSSETNSDSETMAATPKAVKSVKDLADTKAPIESPSLTGTPTAPTAAQGTNSTQIANTAFVKAAITALINGAPGTLDTLKEIAAAINNDPNFSTTINNALALKAPLASPALTGIPTAPTAAQGTNNTQIATTAYVRAAISALVGSSPEALDTLNELAAALGNDPNFATTMTNALAGKQPLDATLTALAGLATGANKLPYFTGTDTVSQTDLTSVGRDILAKTSVLAVIQYLGLRELGTSGEKIPLLSTANTWSARQTFNGGITGALTGNADTATKLKTARNINGVRFDGSGDININTLVSRGRVTALEANAQGTSGIQLYEAYNNGYPSPYGNVLHLKGATAAGEGELFIGWSGTSGAHAPVHIRSRRDTDSANWSEWAQVYTSKDSIPGVNAKGDQDTSGNAATATKLQTACTINGVSFDGSKNIELTAENLNLERTVELAAGSLQKNQNGADIPGKDTFTKNIGACRAFHSSISTGAGNWTTAQLIEWLDSQGAFNHPYWMCKCSWSYGNNKIITDTGCGTIHLAGCVIEVMGNKGAMTIRVTTPSTSTGGGTTNAQFTYINHGADYAPGWRRDYSTKNQQPAFALGQTGSTVGNDKAVGWNSISGVYNANIGGASTLILHFYMGAGSCPAVQFRVNYKNGGIYYRSARDGYGFEADWSEFYTTTRKPSAGDVGAYTKAECNSRFITGIRLGTKSSVQTWNGPGWNDKSGYVVTASINSNKDELIDTTQARPVQYCINGTWYNAGSI</sequence>
<organism evidence="5">
    <name type="scientific">Escherichia coli</name>
    <dbReference type="NCBI Taxonomy" id="562"/>
    <lineage>
        <taxon>Bacteria</taxon>
        <taxon>Pseudomonadati</taxon>
        <taxon>Pseudomonadota</taxon>
        <taxon>Gammaproteobacteria</taxon>
        <taxon>Enterobacterales</taxon>
        <taxon>Enterobacteriaceae</taxon>
        <taxon>Escherichia</taxon>
    </lineage>
</organism>
<dbReference type="AlphaFoldDB" id="A0A2P9ECG7"/>
<comment type="subcellular location">
    <subcellularLocation>
        <location evidence="1">Virion</location>
    </subcellularLocation>
</comment>
<protein>
    <submittedName>
        <fullName evidence="5">Tail fiber proteinTail GpS</fullName>
    </submittedName>
</protein>
<evidence type="ECO:0000256" key="3">
    <source>
        <dbReference type="SAM" id="MobiDB-lite"/>
    </source>
</evidence>
<proteinExistence type="predicted"/>
<name>A0A2P9ECG7_ECOLX</name>
<feature type="domain" description="Bacteriophage T7 Gp17 C-terminal" evidence="4">
    <location>
        <begin position="812"/>
        <end position="907"/>
    </location>
</feature>
<dbReference type="GO" id="GO:0046718">
    <property type="term" value="P:symbiont entry into host cell"/>
    <property type="evidence" value="ECO:0007669"/>
    <property type="project" value="InterPro"/>
</dbReference>
<evidence type="ECO:0000256" key="1">
    <source>
        <dbReference type="ARBA" id="ARBA00004328"/>
    </source>
</evidence>
<dbReference type="InterPro" id="IPR022246">
    <property type="entry name" value="Phage_T7_Gp17_C"/>
</dbReference>
<dbReference type="RefSeq" id="WP_097753538.1">
    <property type="nucleotide sequence ID" value="NZ_JALMSD010000026.1"/>
</dbReference>